<organism evidence="2 3">
    <name type="scientific">Streptodolium elevatio</name>
    <dbReference type="NCBI Taxonomy" id="3157996"/>
    <lineage>
        <taxon>Bacteria</taxon>
        <taxon>Bacillati</taxon>
        <taxon>Actinomycetota</taxon>
        <taxon>Actinomycetes</taxon>
        <taxon>Kitasatosporales</taxon>
        <taxon>Streptomycetaceae</taxon>
        <taxon>Streptodolium</taxon>
    </lineage>
</organism>
<name>A0ABV3DK50_9ACTN</name>
<dbReference type="EMBL" id="JBEZFP010000055">
    <property type="protein sequence ID" value="MEU8136071.1"/>
    <property type="molecule type" value="Genomic_DNA"/>
</dbReference>
<evidence type="ECO:0000313" key="2">
    <source>
        <dbReference type="EMBL" id="MEU8136071.1"/>
    </source>
</evidence>
<proteinExistence type="predicted"/>
<feature type="compositionally biased region" description="Pro residues" evidence="1">
    <location>
        <begin position="170"/>
        <end position="184"/>
    </location>
</feature>
<evidence type="ECO:0000256" key="1">
    <source>
        <dbReference type="SAM" id="MobiDB-lite"/>
    </source>
</evidence>
<comment type="caution">
    <text evidence="2">The sequence shown here is derived from an EMBL/GenBank/DDBJ whole genome shotgun (WGS) entry which is preliminary data.</text>
</comment>
<dbReference type="Proteomes" id="UP001551482">
    <property type="component" value="Unassembled WGS sequence"/>
</dbReference>
<keyword evidence="3" id="KW-1185">Reference proteome</keyword>
<sequence>MPDLDLAAVRADLATYQAPAAPGQPLVATAPLPLFAVNALGRILQEHLPALLTELARRDARITRLRIALAAERREAACFRAAHRDRQGLPSDPRHAVCRMADDDGFERAVLDRWHAASGADCPVHGCDGERIELEVVGKPSFVRLTCGHDPVPPAVGVVIDETHVWQPGEPAPLPTPASAPVRPPEPRDPTPAGAD</sequence>
<reference evidence="2 3" key="1">
    <citation type="submission" date="2024-06" db="EMBL/GenBank/DDBJ databases">
        <title>The Natural Products Discovery Center: Release of the First 8490 Sequenced Strains for Exploring Actinobacteria Biosynthetic Diversity.</title>
        <authorList>
            <person name="Kalkreuter E."/>
            <person name="Kautsar S.A."/>
            <person name="Yang D."/>
            <person name="Bader C.D."/>
            <person name="Teijaro C.N."/>
            <person name="Fluegel L."/>
            <person name="Davis C.M."/>
            <person name="Simpson J.R."/>
            <person name="Lauterbach L."/>
            <person name="Steele A.D."/>
            <person name="Gui C."/>
            <person name="Meng S."/>
            <person name="Li G."/>
            <person name="Viehrig K."/>
            <person name="Ye F."/>
            <person name="Su P."/>
            <person name="Kiefer A.F."/>
            <person name="Nichols A."/>
            <person name="Cepeda A.J."/>
            <person name="Yan W."/>
            <person name="Fan B."/>
            <person name="Jiang Y."/>
            <person name="Adhikari A."/>
            <person name="Zheng C.-J."/>
            <person name="Schuster L."/>
            <person name="Cowan T.M."/>
            <person name="Smanski M.J."/>
            <person name="Chevrette M.G."/>
            <person name="De Carvalho L.P.S."/>
            <person name="Shen B."/>
        </authorList>
    </citation>
    <scope>NUCLEOTIDE SEQUENCE [LARGE SCALE GENOMIC DNA]</scope>
    <source>
        <strain evidence="2 3">NPDC048946</strain>
    </source>
</reference>
<feature type="region of interest" description="Disordered" evidence="1">
    <location>
        <begin position="167"/>
        <end position="196"/>
    </location>
</feature>
<gene>
    <name evidence="2" type="ORF">AB0C36_21470</name>
</gene>
<accession>A0ABV3DK50</accession>
<evidence type="ECO:0000313" key="3">
    <source>
        <dbReference type="Proteomes" id="UP001551482"/>
    </source>
</evidence>
<dbReference type="RefSeq" id="WP_358356313.1">
    <property type="nucleotide sequence ID" value="NZ_JBEZFP010000055.1"/>
</dbReference>
<protein>
    <submittedName>
        <fullName evidence="2">Uncharacterized protein</fullName>
    </submittedName>
</protein>